<feature type="domain" description="DUF2147" evidence="2">
    <location>
        <begin position="39"/>
        <end position="143"/>
    </location>
</feature>
<dbReference type="eggNOG" id="COG4731">
    <property type="taxonomic scope" value="Bacteria"/>
</dbReference>
<comment type="caution">
    <text evidence="3">The sequence shown here is derived from an EMBL/GenBank/DDBJ whole genome shotgun (WGS) entry which is preliminary data.</text>
</comment>
<name>U3A6Y3_9SPHN</name>
<gene>
    <name evidence="3" type="ORF">NT2_09_01110</name>
</gene>
<keyword evidence="1" id="KW-0732">Signal</keyword>
<dbReference type="EMBL" id="BASZ01000009">
    <property type="protein sequence ID" value="GAD50503.1"/>
    <property type="molecule type" value="Genomic_DNA"/>
</dbReference>
<dbReference type="RefSeq" id="WP_021691321.1">
    <property type="nucleotide sequence ID" value="NZ_BASZ01000009.1"/>
</dbReference>
<accession>U3A6Y3</accession>
<evidence type="ECO:0000313" key="3">
    <source>
        <dbReference type="EMBL" id="GAD50503.1"/>
    </source>
</evidence>
<evidence type="ECO:0000259" key="2">
    <source>
        <dbReference type="Pfam" id="PF09917"/>
    </source>
</evidence>
<dbReference type="OrthoDB" id="9811671at2"/>
<dbReference type="KEGG" id="ntd:EGO55_05065"/>
<proteinExistence type="predicted"/>
<protein>
    <recommendedName>
        <fullName evidence="2">DUF2147 domain-containing protein</fullName>
    </recommendedName>
</protein>
<dbReference type="InterPro" id="IPR019223">
    <property type="entry name" value="DUF2147"/>
</dbReference>
<feature type="signal peptide" evidence="1">
    <location>
        <begin position="1"/>
        <end position="22"/>
    </location>
</feature>
<organism evidence="3 4">
    <name type="scientific">Caenibius tardaugens NBRC 16725</name>
    <dbReference type="NCBI Taxonomy" id="1219035"/>
    <lineage>
        <taxon>Bacteria</taxon>
        <taxon>Pseudomonadati</taxon>
        <taxon>Pseudomonadota</taxon>
        <taxon>Alphaproteobacteria</taxon>
        <taxon>Sphingomonadales</taxon>
        <taxon>Erythrobacteraceae</taxon>
        <taxon>Caenibius</taxon>
    </lineage>
</organism>
<dbReference type="PANTHER" id="PTHR36919">
    <property type="entry name" value="BLR1215 PROTEIN"/>
    <property type="match status" value="1"/>
</dbReference>
<reference evidence="3 4" key="1">
    <citation type="submission" date="2013-09" db="EMBL/GenBank/DDBJ databases">
        <title>Whole genome shotgun sequence of Novosphingobium tardaugens NBRC 16725.</title>
        <authorList>
            <person name="Isaki S."/>
            <person name="Hosoyama A."/>
            <person name="Tsuchikane K."/>
            <person name="Katsumata H."/>
            <person name="Ando Y."/>
            <person name="Yamazaki S."/>
            <person name="Fujita N."/>
        </authorList>
    </citation>
    <scope>NUCLEOTIDE SEQUENCE [LARGE SCALE GENOMIC DNA]</scope>
    <source>
        <strain evidence="3 4">NBRC 16725</strain>
    </source>
</reference>
<sequence>MIRKQFTWALAALALLPLTTQAQTRPPQTHPATQPEAIGTWSNPLGTVKVKTGDCAGNLCGWVVWAAPQAIADARDSGVTRLVGTELLKNYRSTGPGQYQGRVYVPDMGRTFFSTIKQNDVNSMRISGCILGGLICKSQEWHRA</sequence>
<dbReference type="Gene3D" id="2.40.128.520">
    <property type="match status" value="1"/>
</dbReference>
<keyword evidence="4" id="KW-1185">Reference proteome</keyword>
<dbReference type="Proteomes" id="UP000016568">
    <property type="component" value="Unassembled WGS sequence"/>
</dbReference>
<dbReference type="AlphaFoldDB" id="U3A6Y3"/>
<dbReference type="Pfam" id="PF09917">
    <property type="entry name" value="DUF2147"/>
    <property type="match status" value="1"/>
</dbReference>
<dbReference type="PANTHER" id="PTHR36919:SF2">
    <property type="entry name" value="BLL6627 PROTEIN"/>
    <property type="match status" value="1"/>
</dbReference>
<feature type="chain" id="PRO_5030177893" description="DUF2147 domain-containing protein" evidence="1">
    <location>
        <begin position="23"/>
        <end position="144"/>
    </location>
</feature>
<evidence type="ECO:0000313" key="4">
    <source>
        <dbReference type="Proteomes" id="UP000016568"/>
    </source>
</evidence>
<evidence type="ECO:0000256" key="1">
    <source>
        <dbReference type="SAM" id="SignalP"/>
    </source>
</evidence>